<evidence type="ECO:0000313" key="2">
    <source>
        <dbReference type="EMBL" id="TBL70272.1"/>
    </source>
</evidence>
<accession>A0A4Q9DET1</accession>
<dbReference type="InterPro" id="IPR013022">
    <property type="entry name" value="Xyl_isomerase-like_TIM-brl"/>
</dbReference>
<dbReference type="Pfam" id="PF01261">
    <property type="entry name" value="AP_endonuc_2"/>
    <property type="match status" value="1"/>
</dbReference>
<dbReference type="Gene3D" id="3.20.20.150">
    <property type="entry name" value="Divalent-metal-dependent TIM barrel enzymes"/>
    <property type="match status" value="1"/>
</dbReference>
<keyword evidence="2" id="KW-0413">Isomerase</keyword>
<organism evidence="2 3">
    <name type="scientific">Paenibacillus thalictri</name>
    <dbReference type="NCBI Taxonomy" id="2527873"/>
    <lineage>
        <taxon>Bacteria</taxon>
        <taxon>Bacillati</taxon>
        <taxon>Bacillota</taxon>
        <taxon>Bacilli</taxon>
        <taxon>Bacillales</taxon>
        <taxon>Paenibacillaceae</taxon>
        <taxon>Paenibacillus</taxon>
    </lineage>
</organism>
<dbReference type="EMBL" id="SIRE01000033">
    <property type="protein sequence ID" value="TBL70272.1"/>
    <property type="molecule type" value="Genomic_DNA"/>
</dbReference>
<evidence type="ECO:0000259" key="1">
    <source>
        <dbReference type="Pfam" id="PF01261"/>
    </source>
</evidence>
<proteinExistence type="predicted"/>
<reference evidence="2 3" key="1">
    <citation type="submission" date="2019-02" db="EMBL/GenBank/DDBJ databases">
        <title>Paenibacillus sp. nov., isolated from surface-sterilized tissue of Thalictrum simplex L.</title>
        <authorList>
            <person name="Tuo L."/>
        </authorList>
    </citation>
    <scope>NUCLEOTIDE SEQUENCE [LARGE SCALE GENOMIC DNA]</scope>
    <source>
        <strain evidence="2 3">N2SHLJ1</strain>
    </source>
</reference>
<gene>
    <name evidence="2" type="ORF">EYB31_33690</name>
</gene>
<dbReference type="InterPro" id="IPR050312">
    <property type="entry name" value="IolE/XylAMocC-like"/>
</dbReference>
<dbReference type="InterPro" id="IPR036237">
    <property type="entry name" value="Xyl_isomerase-like_sf"/>
</dbReference>
<comment type="caution">
    <text evidence="2">The sequence shown here is derived from an EMBL/GenBank/DDBJ whole genome shotgun (WGS) entry which is preliminary data.</text>
</comment>
<dbReference type="GO" id="GO:0016853">
    <property type="term" value="F:isomerase activity"/>
    <property type="evidence" value="ECO:0007669"/>
    <property type="project" value="UniProtKB-KW"/>
</dbReference>
<dbReference type="AlphaFoldDB" id="A0A4Q9DET1"/>
<name>A0A4Q9DET1_9BACL</name>
<dbReference type="Proteomes" id="UP000293142">
    <property type="component" value="Unassembled WGS sequence"/>
</dbReference>
<sequence>MKLFLRFTNPHGQAKKCFFRWSNPTQRQGVNPMVKFGCCLQGASFVLQAGDDNSISNDPFHRLKDNLALLLEHNYDFAELTVGTLMGVPEDDFPNWVHMIQASGIDVPVLNSFIPRTIKLTGPDVNKDAIENYLKIAFARVKAIGATTIVFGSGGARSFPEGFSKSEAVRQVSAFLQMCSHYAAQYSIHVVIEPLNRKESNVINTVAEALELAKELRLPYISVLADSYHMLEEQENLSVLSDAVASGLLTHVHIADRGRVFPGLPAPDGMDFRAFFQELHKSGYEGRISAECRSDDFSVNSKRSLDYVRTLWASLS</sequence>
<dbReference type="SUPFAM" id="SSF51658">
    <property type="entry name" value="Xylose isomerase-like"/>
    <property type="match status" value="1"/>
</dbReference>
<dbReference type="PANTHER" id="PTHR12110">
    <property type="entry name" value="HYDROXYPYRUVATE ISOMERASE"/>
    <property type="match status" value="1"/>
</dbReference>
<feature type="domain" description="Xylose isomerase-like TIM barrel" evidence="1">
    <location>
        <begin position="68"/>
        <end position="303"/>
    </location>
</feature>
<protein>
    <submittedName>
        <fullName evidence="2">Sugar phosphate isomerase/epimerase</fullName>
    </submittedName>
</protein>
<evidence type="ECO:0000313" key="3">
    <source>
        <dbReference type="Proteomes" id="UP000293142"/>
    </source>
</evidence>
<keyword evidence="3" id="KW-1185">Reference proteome</keyword>